<evidence type="ECO:0000313" key="1">
    <source>
        <dbReference type="EMBL" id="ABW02722.1"/>
    </source>
</evidence>
<dbReference type="EMBL" id="CP000852">
    <property type="protein sequence ID" value="ABW02722.1"/>
    <property type="molecule type" value="Genomic_DNA"/>
</dbReference>
<sequence length="286" mass="30596">MVVMEEKDDSGSKVKLVEDLLRIVNDEVRGSFQGIVRDLSGAFTLFKDTYGFNTSYVDLSEGGLIVLESVCSQSKGTGNESLNPLIRFIGLNPSEGSTYPFTVSLGLLCMPSQESVSYQGEGPGVEDGALYFVSGFSEAGVVGDLKLYCARRVIVKPGNLTSGVNVNGEDLVKEAAKACREFRESHSDLVKSFSESFGLEPAEVVEIDEGSVGVDLPLSLSLMEPVKALASRLKSAVSEEAPSLMLLGLQCTGGEGEDYVLNASEDGVLVIGKRQSNGCLRYFMVK</sequence>
<dbReference type="KEGG" id="cma:Cmaq_1905"/>
<dbReference type="AlphaFoldDB" id="A8MBI9"/>
<protein>
    <submittedName>
        <fullName evidence="1">Uncharacterized protein</fullName>
    </submittedName>
</protein>
<name>A8MBI9_CALMQ</name>
<proteinExistence type="predicted"/>
<gene>
    <name evidence="1" type="ordered locus">Cmaq_1905</name>
</gene>
<dbReference type="STRING" id="397948.Cmaq_1905"/>
<evidence type="ECO:0000313" key="2">
    <source>
        <dbReference type="Proteomes" id="UP000001137"/>
    </source>
</evidence>
<dbReference type="Proteomes" id="UP000001137">
    <property type="component" value="Chromosome"/>
</dbReference>
<keyword evidence="2" id="KW-1185">Reference proteome</keyword>
<dbReference type="eggNOG" id="arCOG10505">
    <property type="taxonomic scope" value="Archaea"/>
</dbReference>
<organism evidence="1 2">
    <name type="scientific">Caldivirga maquilingensis (strain ATCC 700844 / DSM 13496 / JCM 10307 / IC-167)</name>
    <dbReference type="NCBI Taxonomy" id="397948"/>
    <lineage>
        <taxon>Archaea</taxon>
        <taxon>Thermoproteota</taxon>
        <taxon>Thermoprotei</taxon>
        <taxon>Thermoproteales</taxon>
        <taxon>Thermoproteaceae</taxon>
        <taxon>Caldivirga</taxon>
    </lineage>
</organism>
<dbReference type="HOGENOM" id="CLU_975291_0_0_2"/>
<reference evidence="1 2" key="1">
    <citation type="submission" date="2007-10" db="EMBL/GenBank/DDBJ databases">
        <title>Complete sequence of Caldivirga maquilingensis IC-167.</title>
        <authorList>
            <consortium name="US DOE Joint Genome Institute"/>
            <person name="Copeland A."/>
            <person name="Lucas S."/>
            <person name="Lapidus A."/>
            <person name="Barry K."/>
            <person name="Glavina del Rio T."/>
            <person name="Dalin E."/>
            <person name="Tice H."/>
            <person name="Pitluck S."/>
            <person name="Saunders E."/>
            <person name="Brettin T."/>
            <person name="Bruce D."/>
            <person name="Detter J.C."/>
            <person name="Han C."/>
            <person name="Schmutz J."/>
            <person name="Larimer F."/>
            <person name="Land M."/>
            <person name="Hauser L."/>
            <person name="Kyrpides N."/>
            <person name="Ivanova N."/>
            <person name="Biddle J.F."/>
            <person name="Zhang Z."/>
            <person name="Fitz-Gibbon S.T."/>
            <person name="Lowe T.M."/>
            <person name="Saltikov C."/>
            <person name="House C.H."/>
            <person name="Richardson P."/>
        </authorList>
    </citation>
    <scope>NUCLEOTIDE SEQUENCE [LARGE SCALE GENOMIC DNA]</scope>
    <source>
        <strain evidence="2">ATCC 700844 / DSM 13496 / JCM 10307 / IC-167</strain>
    </source>
</reference>
<accession>A8MBI9</accession>